<dbReference type="Proteomes" id="UP000000268">
    <property type="component" value="Chromosome"/>
</dbReference>
<dbReference type="eggNOG" id="COG3210">
    <property type="taxonomic scope" value="Bacteria"/>
</dbReference>
<dbReference type="PANTHER" id="PTHR33740:SF1">
    <property type="entry name" value="SLH DOMAIN PROTEIN"/>
    <property type="match status" value="1"/>
</dbReference>
<name>B0C5P6_ACAM1</name>
<dbReference type="HOGENOM" id="CLU_048100_0_0_3"/>
<accession>B0C5P6</accession>
<dbReference type="OrthoDB" id="452152at2"/>
<gene>
    <name evidence="4" type="ordered locus">AM1_3780</name>
</gene>
<evidence type="ECO:0000256" key="2">
    <source>
        <dbReference type="SAM" id="SignalP"/>
    </source>
</evidence>
<feature type="region of interest" description="Disordered" evidence="1">
    <location>
        <begin position="55"/>
        <end position="99"/>
    </location>
</feature>
<dbReference type="PROSITE" id="PS51257">
    <property type="entry name" value="PROKAR_LIPOPROTEIN"/>
    <property type="match status" value="1"/>
</dbReference>
<dbReference type="STRING" id="329726.AM1_3780"/>
<protein>
    <submittedName>
        <fullName evidence="4">S-layer region-like protein, putative</fullName>
    </submittedName>
</protein>
<dbReference type="InterPro" id="IPR001119">
    <property type="entry name" value="SLH_dom"/>
</dbReference>
<evidence type="ECO:0000259" key="3">
    <source>
        <dbReference type="PROSITE" id="PS51272"/>
    </source>
</evidence>
<evidence type="ECO:0000313" key="4">
    <source>
        <dbReference type="EMBL" id="ABW28767.1"/>
    </source>
</evidence>
<feature type="signal peptide" evidence="2">
    <location>
        <begin position="1"/>
        <end position="31"/>
    </location>
</feature>
<feature type="domain" description="SLH" evidence="3">
    <location>
        <begin position="173"/>
        <end position="236"/>
    </location>
</feature>
<sequence length="318" mass="35172">MKIVTKKPVFRSLLSLSLLSSWLLIGGCNQANQDSTQTTDEVAELKSKLQDLEAENKTLKEQQDEIGLGSDPLKEAKPVSEIVSKAPEDTSDNAPVSEAETTKPAAVAFKDIADLPTQPLIADLIKLEILEATDDQNFQPYESISRGEYMLWLFKAHNAISRPAQKIRLAPTFDPEFTDIDAKHPAFKVVQALANAGYSVGYDDKTFKPDQPITREEMISIKVGIDKGKSIKPVSASSLRAAWKFSDIAEIDKRHSGYIYNDLFTKGPQGSNIERAFGKIGTFKPKQAAKRHEAAATLWQIGRETAPKALERKEKELS</sequence>
<proteinExistence type="predicted"/>
<evidence type="ECO:0000313" key="5">
    <source>
        <dbReference type="Proteomes" id="UP000000268"/>
    </source>
</evidence>
<keyword evidence="5" id="KW-1185">Reference proteome</keyword>
<dbReference type="Pfam" id="PF00395">
    <property type="entry name" value="SLH"/>
    <property type="match status" value="2"/>
</dbReference>
<dbReference type="PANTHER" id="PTHR33740">
    <property type="entry name" value="GPI-ANCHORED ADHESIN-LIKE PROTEIN"/>
    <property type="match status" value="1"/>
</dbReference>
<feature type="chain" id="PRO_5002748008" evidence="2">
    <location>
        <begin position="32"/>
        <end position="318"/>
    </location>
</feature>
<dbReference type="EMBL" id="CP000828">
    <property type="protein sequence ID" value="ABW28767.1"/>
    <property type="molecule type" value="Genomic_DNA"/>
</dbReference>
<organism evidence="4 5">
    <name type="scientific">Acaryochloris marina (strain MBIC 11017)</name>
    <dbReference type="NCBI Taxonomy" id="329726"/>
    <lineage>
        <taxon>Bacteria</taxon>
        <taxon>Bacillati</taxon>
        <taxon>Cyanobacteriota</taxon>
        <taxon>Cyanophyceae</taxon>
        <taxon>Acaryochloridales</taxon>
        <taxon>Acaryochloridaceae</taxon>
        <taxon>Acaryochloris</taxon>
    </lineage>
</organism>
<feature type="domain" description="SLH" evidence="3">
    <location>
        <begin position="104"/>
        <end position="167"/>
    </location>
</feature>
<reference evidence="4 5" key="1">
    <citation type="journal article" date="2008" name="Proc. Natl. Acad. Sci. U.S.A.">
        <title>Niche adaptation and genome expansion in the chlorophyll d-producing cyanobacterium Acaryochloris marina.</title>
        <authorList>
            <person name="Swingley W.D."/>
            <person name="Chen M."/>
            <person name="Cheung P.C."/>
            <person name="Conrad A.L."/>
            <person name="Dejesa L.C."/>
            <person name="Hao J."/>
            <person name="Honchak B.M."/>
            <person name="Karbach L.E."/>
            <person name="Kurdoglu A."/>
            <person name="Lahiri S."/>
            <person name="Mastrian S.D."/>
            <person name="Miyashita H."/>
            <person name="Page L."/>
            <person name="Ramakrishna P."/>
            <person name="Satoh S."/>
            <person name="Sattley W.M."/>
            <person name="Shimada Y."/>
            <person name="Taylor H.L."/>
            <person name="Tomo T."/>
            <person name="Tsuchiya T."/>
            <person name="Wang Z.T."/>
            <person name="Raymond J."/>
            <person name="Mimuro M."/>
            <person name="Blankenship R.E."/>
            <person name="Touchman J.W."/>
        </authorList>
    </citation>
    <scope>NUCLEOTIDE SEQUENCE [LARGE SCALE GENOMIC DNA]</scope>
    <source>
        <strain evidence="5">MBIC 11017</strain>
    </source>
</reference>
<dbReference type="AlphaFoldDB" id="B0C5P6"/>
<dbReference type="KEGG" id="amr:AM1_3780"/>
<evidence type="ECO:0000256" key="1">
    <source>
        <dbReference type="SAM" id="MobiDB-lite"/>
    </source>
</evidence>
<keyword evidence="2" id="KW-0732">Signal</keyword>
<dbReference type="PROSITE" id="PS51272">
    <property type="entry name" value="SLH"/>
    <property type="match status" value="2"/>
</dbReference>